<feature type="compositionally biased region" description="Basic and acidic residues" evidence="1">
    <location>
        <begin position="473"/>
        <end position="486"/>
    </location>
</feature>
<reference evidence="2" key="1">
    <citation type="submission" date="2022-10" db="EMBL/GenBank/DDBJ databases">
        <authorList>
            <person name="Chen Y."/>
            <person name="Dougan E. K."/>
            <person name="Chan C."/>
            <person name="Rhodes N."/>
            <person name="Thang M."/>
        </authorList>
    </citation>
    <scope>NUCLEOTIDE SEQUENCE</scope>
</reference>
<reference evidence="3" key="2">
    <citation type="submission" date="2024-04" db="EMBL/GenBank/DDBJ databases">
        <authorList>
            <person name="Chen Y."/>
            <person name="Shah S."/>
            <person name="Dougan E. K."/>
            <person name="Thang M."/>
            <person name="Chan C."/>
        </authorList>
    </citation>
    <scope>NUCLEOTIDE SEQUENCE [LARGE SCALE GENOMIC DNA]</scope>
</reference>
<feature type="region of interest" description="Disordered" evidence="1">
    <location>
        <begin position="179"/>
        <end position="204"/>
    </location>
</feature>
<comment type="caution">
    <text evidence="2">The sequence shown here is derived from an EMBL/GenBank/DDBJ whole genome shotgun (WGS) entry which is preliminary data.</text>
</comment>
<dbReference type="EMBL" id="CAMXCT030000724">
    <property type="protein sequence ID" value="CAL4769854.1"/>
    <property type="molecule type" value="Genomic_DNA"/>
</dbReference>
<name>A0A9P1C0I9_9DINO</name>
<feature type="non-terminal residue" evidence="2">
    <location>
        <position position="1"/>
    </location>
</feature>
<feature type="region of interest" description="Disordered" evidence="1">
    <location>
        <begin position="378"/>
        <end position="590"/>
    </location>
</feature>
<evidence type="ECO:0000256" key="1">
    <source>
        <dbReference type="SAM" id="MobiDB-lite"/>
    </source>
</evidence>
<protein>
    <submittedName>
        <fullName evidence="2">Uncharacterized protein</fullName>
    </submittedName>
</protein>
<feature type="region of interest" description="Disordered" evidence="1">
    <location>
        <begin position="240"/>
        <end position="262"/>
    </location>
</feature>
<organism evidence="2">
    <name type="scientific">Cladocopium goreaui</name>
    <dbReference type="NCBI Taxonomy" id="2562237"/>
    <lineage>
        <taxon>Eukaryota</taxon>
        <taxon>Sar</taxon>
        <taxon>Alveolata</taxon>
        <taxon>Dinophyceae</taxon>
        <taxon>Suessiales</taxon>
        <taxon>Symbiodiniaceae</taxon>
        <taxon>Cladocopium</taxon>
    </lineage>
</organism>
<feature type="compositionally biased region" description="Basic residues" evidence="1">
    <location>
        <begin position="527"/>
        <end position="542"/>
    </location>
</feature>
<proteinExistence type="predicted"/>
<feature type="region of interest" description="Disordered" evidence="1">
    <location>
        <begin position="1015"/>
        <end position="1035"/>
    </location>
</feature>
<sequence>AVSEQRQARCKDRFTRASPMPRAPRADAAVRSPCLVEGVYKEWKNAPAVRNVVLETDRLFQSSCHERKAIKFCIKDAVYNQYVLAPVLFRMAMVDSHPLPCLKVLAREIRLFRTKMNLVCQKEKSKLDCWTLKSMLSFVKMKTHKRLGSKVVFNSSDEEEEDDSWFDALVTRALSDVSDMSAPDDFPEVAPTELDDDTQPVDDSQPVMDSQVLIVEPDSQFVEADDFMGHQLEPVEPFESQLEASQGPDSLPLDSKKGLDVSSRPVARPLQATEDMHPKACTDKNGSNVINLDGDDTQDVKGSATEAAIRARRIASLKAKIAHLEAMQVENVEVEKESWLVTESLPFGSDVDQTLPMEVGDDLPVGVGVLLQKEDKLQKEAEHVDSEPHDPGSPPGGNAKKFPVPSHLEGKGDVKVLTRREQLHLNAKMKEEKQNGGGTTRGGGRGRGRGGRGRGKKIQPSTEPSGPAPENVPEPHEVESDMDLDKQVSSSKRATMCTPERRKLFHDTGDEISPSKDKDDKDSPPIKPKKSKRPKRAQKTPKPKSNAAGSKDKPSEEPSITPPETEPSRNVEPAEEKETKVKPPTDRQKTWAEGVLMDAKNDSPSWDHVTKLFEATKKDERDPYPKMHYWGLSMYYNTRRVGLLQQQKGKGKKVHVMSFSGGAVCTHIGIPLAATCLVVSFAGGDNPADECKSFESEEMENYKQALQDLVRRTKRWDEPNAKPGKSVWMRGADGIGLDAPMVVKCPDIDAGRNVAALDINYFEPDPKNPHRLSLLIFLVEALSGCWAVEQPHLSMLRFHPRVMQVFHHFRAMQAELEALTIGSANGETGADEEELRQSMKRSPPKSTKNTPVKSTALAKKPRNQAGDQAKSGLAAAPKAAPKAAPVAAPVAADTGSYDGGSGASEDPVVRNLQVQLENAMNMIQNLQSQQKVATPPPGGSTKAKTPPSAAHGKSPGTSSATPSTASKAPSSTAPSSTASKEKEDDDGAAEALARYKMVAADDVELSNDWLVPTTEMAPEQDEGKVQTPAEGEALSNRQWGNRSIEALEVKLTAAQATYDTFAAARSSMGSSERNEENVNRLNKLMRDAMEKALEKSLKKKKTDAAAVACADAIRQARVTRLPSKGLRKLARVNLKRSEAGTHHVFKQFGQSLDIPISKTNLPSKKDFPHVTFTNWLRYIVESDNLQYLCGAPEVADMRRILSTFWDRFEKLYPHHVICGRNDPGFSREMCIPVLYHGDEGRSLKKKQLMVLSTHGVLGRGSNPSNKNLNDMDDPNGPLRLNMIGNTFLTHFLQCVMPIKLYNTSPESFYHMLDLQGKEFAELFQTGVVINGVRFYVRCVGVKGDAPFLAKSGLFFRNFLRRPTRPYTDPSPLLQIPYEVGGTTEALWKFDLFHNFHSGMGKYFASSAIVVCLELVNASIDGAFDLISQDFKNYCRVHRECPYHKSITKTLLGVEGSFQDVPDGGWSKGDFTRLILKWFADYCSRCVIGETEDQLYLKCAEAVFAINDCLGSLYREGLFVPAERSHKIATQGLVFLKLYADLATLCHEKNKK</sequence>
<feature type="compositionally biased region" description="Polar residues" evidence="1">
    <location>
        <begin position="844"/>
        <end position="853"/>
    </location>
</feature>
<feature type="compositionally biased region" description="Basic and acidic residues" evidence="1">
    <location>
        <begin position="1"/>
        <end position="15"/>
    </location>
</feature>
<dbReference type="EMBL" id="CAMXCT020000724">
    <property type="protein sequence ID" value="CAL1135917.1"/>
    <property type="molecule type" value="Genomic_DNA"/>
</dbReference>
<feature type="region of interest" description="Disordered" evidence="1">
    <location>
        <begin position="825"/>
        <end position="884"/>
    </location>
</feature>
<feature type="non-terminal residue" evidence="2">
    <location>
        <position position="1551"/>
    </location>
</feature>
<feature type="compositionally biased region" description="Low complexity" evidence="1">
    <location>
        <begin position="952"/>
        <end position="978"/>
    </location>
</feature>
<dbReference type="Proteomes" id="UP001152797">
    <property type="component" value="Unassembled WGS sequence"/>
</dbReference>
<gene>
    <name evidence="2" type="ORF">C1SCF055_LOCUS10226</name>
</gene>
<dbReference type="EMBL" id="CAMXCT010000724">
    <property type="protein sequence ID" value="CAI3982542.1"/>
    <property type="molecule type" value="Genomic_DNA"/>
</dbReference>
<feature type="region of interest" description="Disordered" evidence="1">
    <location>
        <begin position="928"/>
        <end position="988"/>
    </location>
</feature>
<keyword evidence="4" id="KW-1185">Reference proteome</keyword>
<feature type="region of interest" description="Disordered" evidence="1">
    <location>
        <begin position="1"/>
        <end position="22"/>
    </location>
</feature>
<feature type="compositionally biased region" description="Low complexity" evidence="1">
    <location>
        <begin position="874"/>
        <end position="884"/>
    </location>
</feature>
<evidence type="ECO:0000313" key="4">
    <source>
        <dbReference type="Proteomes" id="UP001152797"/>
    </source>
</evidence>
<feature type="compositionally biased region" description="Basic and acidic residues" evidence="1">
    <location>
        <begin position="408"/>
        <end position="434"/>
    </location>
</feature>
<feature type="compositionally biased region" description="Basic and acidic residues" evidence="1">
    <location>
        <begin position="566"/>
        <end position="590"/>
    </location>
</feature>
<feature type="compositionally biased region" description="Basic residues" evidence="1">
    <location>
        <begin position="444"/>
        <end position="457"/>
    </location>
</feature>
<feature type="compositionally biased region" description="Basic and acidic residues" evidence="1">
    <location>
        <begin position="378"/>
        <end position="390"/>
    </location>
</feature>
<feature type="compositionally biased region" description="Basic and acidic residues" evidence="1">
    <location>
        <begin position="499"/>
        <end position="524"/>
    </location>
</feature>
<accession>A0A9P1C0I9</accession>
<evidence type="ECO:0000313" key="2">
    <source>
        <dbReference type="EMBL" id="CAI3982542.1"/>
    </source>
</evidence>
<evidence type="ECO:0000313" key="3">
    <source>
        <dbReference type="EMBL" id="CAL1135917.1"/>
    </source>
</evidence>